<dbReference type="Gene3D" id="3.30.505.10">
    <property type="entry name" value="SH2 domain"/>
    <property type="match status" value="1"/>
</dbReference>
<evidence type="ECO:0000256" key="1">
    <source>
        <dbReference type="ARBA" id="ARBA00022999"/>
    </source>
</evidence>
<dbReference type="EMBL" id="LFYR01000671">
    <property type="protein sequence ID" value="KMZ71500.1"/>
    <property type="molecule type" value="Genomic_DNA"/>
</dbReference>
<dbReference type="GO" id="GO:0007165">
    <property type="term" value="P:signal transduction"/>
    <property type="evidence" value="ECO:0007669"/>
    <property type="project" value="InterPro"/>
</dbReference>
<dbReference type="SUPFAM" id="SSF55550">
    <property type="entry name" value="SH2 domain"/>
    <property type="match status" value="1"/>
</dbReference>
<organism evidence="4 5">
    <name type="scientific">Zostera marina</name>
    <name type="common">Eelgrass</name>
    <dbReference type="NCBI Taxonomy" id="29655"/>
    <lineage>
        <taxon>Eukaryota</taxon>
        <taxon>Viridiplantae</taxon>
        <taxon>Streptophyta</taxon>
        <taxon>Embryophyta</taxon>
        <taxon>Tracheophyta</taxon>
        <taxon>Spermatophyta</taxon>
        <taxon>Magnoliopsida</taxon>
        <taxon>Liliopsida</taxon>
        <taxon>Zosteraceae</taxon>
        <taxon>Zostera</taxon>
    </lineage>
</organism>
<dbReference type="AlphaFoldDB" id="A0A0K9PTD5"/>
<accession>A0A0K9PTD5</accession>
<dbReference type="InterPro" id="IPR000980">
    <property type="entry name" value="SH2"/>
</dbReference>
<evidence type="ECO:0000313" key="4">
    <source>
        <dbReference type="EMBL" id="KMZ71500.1"/>
    </source>
</evidence>
<keyword evidence="5" id="KW-1185">Reference proteome</keyword>
<reference evidence="5" key="1">
    <citation type="journal article" date="2016" name="Nature">
        <title>The genome of the seagrass Zostera marina reveals angiosperm adaptation to the sea.</title>
        <authorList>
            <person name="Olsen J.L."/>
            <person name="Rouze P."/>
            <person name="Verhelst B."/>
            <person name="Lin Y.-C."/>
            <person name="Bayer T."/>
            <person name="Collen J."/>
            <person name="Dattolo E."/>
            <person name="De Paoli E."/>
            <person name="Dittami S."/>
            <person name="Maumus F."/>
            <person name="Michel G."/>
            <person name="Kersting A."/>
            <person name="Lauritano C."/>
            <person name="Lohaus R."/>
            <person name="Toepel M."/>
            <person name="Tonon T."/>
            <person name="Vanneste K."/>
            <person name="Amirebrahimi M."/>
            <person name="Brakel J."/>
            <person name="Bostroem C."/>
            <person name="Chovatia M."/>
            <person name="Grimwood J."/>
            <person name="Jenkins J.W."/>
            <person name="Jueterbock A."/>
            <person name="Mraz A."/>
            <person name="Stam W.T."/>
            <person name="Tice H."/>
            <person name="Bornberg-Bauer E."/>
            <person name="Green P.J."/>
            <person name="Pearson G.A."/>
            <person name="Procaccini G."/>
            <person name="Duarte C.M."/>
            <person name="Schmutz J."/>
            <person name="Reusch T.B.H."/>
            <person name="Van de Peer Y."/>
        </authorList>
    </citation>
    <scope>NUCLEOTIDE SEQUENCE [LARGE SCALE GENOMIC DNA]</scope>
    <source>
        <strain evidence="5">cv. Finnish</strain>
    </source>
</reference>
<gene>
    <name evidence="4" type="ORF">ZOSMA_17G00550</name>
</gene>
<dbReference type="InterPro" id="IPR036860">
    <property type="entry name" value="SH2_dom_sf"/>
</dbReference>
<dbReference type="PANTHER" id="PTHR11801">
    <property type="entry name" value="SIGNAL TRANSDUCER AND ACTIVATOR OF TRANSCRIPTION"/>
    <property type="match status" value="1"/>
</dbReference>
<dbReference type="OMA" id="AIFKYCL"/>
<keyword evidence="1 2" id="KW-0727">SH2 domain</keyword>
<sequence length="279" mass="32070">MTSENLIPSGMMEDLASDSENVDARVNPFSDEIVFKYCLDGTKERFFSLKEKAIYSTEKELADFADQVSLYSGCSHHRYQISIAKQLIQEGSDSWNTISGKDLNHAPLLVDAFPEIERRFQKISHSSRGLSWQDMDVLRRIAGCDENGAMNRENFDRLWFWMYPVAFTLSKEHMKVLWESLQPRWIQGLITREEAQNALFVREGQREEVQKPGTFVLRFPTSRSWPHPDAGSLVVTYVGADSNIHNKLISLHDQRINSKPFSELLLEEPELLRLGSVGR</sequence>
<evidence type="ECO:0000259" key="3">
    <source>
        <dbReference type="PROSITE" id="PS50001"/>
    </source>
</evidence>
<evidence type="ECO:0000313" key="5">
    <source>
        <dbReference type="Proteomes" id="UP000036987"/>
    </source>
</evidence>
<comment type="caution">
    <text evidence="4">The sequence shown here is derived from an EMBL/GenBank/DDBJ whole genome shotgun (WGS) entry which is preliminary data.</text>
</comment>
<dbReference type="OrthoDB" id="10263919at2759"/>
<protein>
    <recommendedName>
        <fullName evidence="3">SH2 domain-containing protein</fullName>
    </recommendedName>
</protein>
<name>A0A0K9PTD5_ZOSMR</name>
<dbReference type="PROSITE" id="PS50001">
    <property type="entry name" value="SH2"/>
    <property type="match status" value="1"/>
</dbReference>
<dbReference type="GO" id="GO:0003700">
    <property type="term" value="F:DNA-binding transcription factor activity"/>
    <property type="evidence" value="ECO:0007669"/>
    <property type="project" value="InterPro"/>
</dbReference>
<feature type="domain" description="SH2" evidence="3">
    <location>
        <begin position="185"/>
        <end position="279"/>
    </location>
</feature>
<proteinExistence type="predicted"/>
<evidence type="ECO:0000256" key="2">
    <source>
        <dbReference type="PROSITE-ProRule" id="PRU00191"/>
    </source>
</evidence>
<dbReference type="InterPro" id="IPR001217">
    <property type="entry name" value="STAT"/>
</dbReference>
<dbReference type="Proteomes" id="UP000036987">
    <property type="component" value="Unassembled WGS sequence"/>
</dbReference>